<evidence type="ECO:0000313" key="2">
    <source>
        <dbReference type="EMBL" id="KAA2286293.1"/>
    </source>
</evidence>
<evidence type="ECO:0000256" key="1">
    <source>
        <dbReference type="SAM" id="SignalP"/>
    </source>
</evidence>
<proteinExistence type="predicted"/>
<reference evidence="2 3" key="1">
    <citation type="submission" date="2019-09" db="EMBL/GenBank/DDBJ databases">
        <title>Arenimonas chukotkensis sp. nov., a bacterium isolated from Chukotka hot spring, Arctic region, Russia.</title>
        <authorList>
            <person name="Zayulina K.S."/>
            <person name="Prokofeva M.I."/>
            <person name="Elcheninov A.G."/>
            <person name="Novikov A."/>
            <person name="Kochetkova T.V."/>
            <person name="Kublanov I.V."/>
        </authorList>
    </citation>
    <scope>NUCLEOTIDE SEQUENCE [LARGE SCALE GENOMIC DNA]</scope>
    <source>
        <strain evidence="2 3">3729k</strain>
    </source>
</reference>
<keyword evidence="1" id="KW-0732">Signal</keyword>
<dbReference type="AlphaFoldDB" id="A0A5B2ZFH4"/>
<dbReference type="Pfam" id="PF09694">
    <property type="entry name" value="Gcw_chp"/>
    <property type="match status" value="1"/>
</dbReference>
<feature type="chain" id="PRO_5022783235" evidence="1">
    <location>
        <begin position="25"/>
        <end position="242"/>
    </location>
</feature>
<sequence>MQSKQLLPLALIAALLATPLAAVAQDEGGEEESGIFSWNAALTSDYLFRGVSQTNEDPALQLGADLNFSNGLYVGVWGSNVDFDEQGSPDVEVDYYVGWNTDLSERWNLDLMLNRYTYLGEADDYGPLDYNEFITTLTLDETYGFVLGYSNDVFALDDDGWYYGVTGSWTIADRFGLDVGVGHSTFGDSTGIEDYTDWSIAVNRDFGPVNVSLGYHGTDGNGDDNFGDWADDRLVLTFSIGG</sequence>
<dbReference type="NCBIfam" id="TIGR02001">
    <property type="entry name" value="gcw_chp"/>
    <property type="match status" value="1"/>
</dbReference>
<dbReference type="InterPro" id="IPR010239">
    <property type="entry name" value="CHP02001"/>
</dbReference>
<name>A0A5B2ZFH4_9GAMM</name>
<dbReference type="EMBL" id="VUOD01000001">
    <property type="protein sequence ID" value="KAA2286293.1"/>
    <property type="molecule type" value="Genomic_DNA"/>
</dbReference>
<gene>
    <name evidence="2" type="ORF">F0415_02005</name>
</gene>
<organism evidence="2 3">
    <name type="scientific">Arenimonas fontis</name>
    <dbReference type="NCBI Taxonomy" id="2608255"/>
    <lineage>
        <taxon>Bacteria</taxon>
        <taxon>Pseudomonadati</taxon>
        <taxon>Pseudomonadota</taxon>
        <taxon>Gammaproteobacteria</taxon>
        <taxon>Lysobacterales</taxon>
        <taxon>Lysobacteraceae</taxon>
        <taxon>Arenimonas</taxon>
    </lineage>
</organism>
<dbReference type="RefSeq" id="WP_149859515.1">
    <property type="nucleotide sequence ID" value="NZ_VUOD01000001.1"/>
</dbReference>
<accession>A0A5B2ZFH4</accession>
<evidence type="ECO:0000313" key="3">
    <source>
        <dbReference type="Proteomes" id="UP000322165"/>
    </source>
</evidence>
<keyword evidence="3" id="KW-1185">Reference proteome</keyword>
<dbReference type="Proteomes" id="UP000322165">
    <property type="component" value="Unassembled WGS sequence"/>
</dbReference>
<reference evidence="2 3" key="2">
    <citation type="submission" date="2019-09" db="EMBL/GenBank/DDBJ databases">
        <authorList>
            <person name="Mazur A."/>
        </authorList>
    </citation>
    <scope>NUCLEOTIDE SEQUENCE [LARGE SCALE GENOMIC DNA]</scope>
    <source>
        <strain evidence="2 3">3729k</strain>
    </source>
</reference>
<comment type="caution">
    <text evidence="2">The sequence shown here is derived from an EMBL/GenBank/DDBJ whole genome shotgun (WGS) entry which is preliminary data.</text>
</comment>
<protein>
    <submittedName>
        <fullName evidence="2">Uncharacterized protein</fullName>
    </submittedName>
</protein>
<feature type="signal peptide" evidence="1">
    <location>
        <begin position="1"/>
        <end position="24"/>
    </location>
</feature>